<dbReference type="InterPro" id="IPR008811">
    <property type="entry name" value="Glycosyl_hydrolases_36"/>
</dbReference>
<dbReference type="SUPFAM" id="SSF51445">
    <property type="entry name" value="(Trans)glycosidases"/>
    <property type="match status" value="1"/>
</dbReference>
<dbReference type="Pfam" id="PF05691">
    <property type="entry name" value="Raffinose_syn"/>
    <property type="match status" value="2"/>
</dbReference>
<dbReference type="PANTHER" id="PTHR31268:SF32">
    <property type="entry name" value="GALACTINOL--SUCROSE GALACTOSYLTRANSFERASE 2-RELATED"/>
    <property type="match status" value="1"/>
</dbReference>
<dbReference type="Proteomes" id="UP000886814">
    <property type="component" value="Unassembled WGS sequence"/>
</dbReference>
<evidence type="ECO:0000256" key="1">
    <source>
        <dbReference type="ARBA" id="ARBA00023277"/>
    </source>
</evidence>
<reference evidence="2" key="1">
    <citation type="journal article" date="2021" name="PeerJ">
        <title>Extensive microbial diversity within the chicken gut microbiome revealed by metagenomics and culture.</title>
        <authorList>
            <person name="Gilroy R."/>
            <person name="Ravi A."/>
            <person name="Getino M."/>
            <person name="Pursley I."/>
            <person name="Horton D.L."/>
            <person name="Alikhan N.F."/>
            <person name="Baker D."/>
            <person name="Gharbi K."/>
            <person name="Hall N."/>
            <person name="Watson M."/>
            <person name="Adriaenssens E.M."/>
            <person name="Foster-Nyarko E."/>
            <person name="Jarju S."/>
            <person name="Secka A."/>
            <person name="Antonio M."/>
            <person name="Oren A."/>
            <person name="Chaudhuri R.R."/>
            <person name="La Ragione R."/>
            <person name="Hildebrand F."/>
            <person name="Pallen M.J."/>
        </authorList>
    </citation>
    <scope>NUCLEOTIDE SEQUENCE</scope>
    <source>
        <strain evidence="2">CHK195-9823</strain>
    </source>
</reference>
<keyword evidence="2" id="KW-0378">Hydrolase</keyword>
<keyword evidence="1" id="KW-0119">Carbohydrate metabolism</keyword>
<dbReference type="Gene3D" id="3.20.20.70">
    <property type="entry name" value="Aldolase class I"/>
    <property type="match status" value="1"/>
</dbReference>
<gene>
    <name evidence="2" type="ORF">H9747_09790</name>
</gene>
<comment type="caution">
    <text evidence="2">The sequence shown here is derived from an EMBL/GenBank/DDBJ whole genome shotgun (WGS) entry which is preliminary data.</text>
</comment>
<organism evidence="2 3">
    <name type="scientific">Candidatus Blautia stercorigallinarum</name>
    <dbReference type="NCBI Taxonomy" id="2838501"/>
    <lineage>
        <taxon>Bacteria</taxon>
        <taxon>Bacillati</taxon>
        <taxon>Bacillota</taxon>
        <taxon>Clostridia</taxon>
        <taxon>Lachnospirales</taxon>
        <taxon>Lachnospiraceae</taxon>
        <taxon>Blautia</taxon>
    </lineage>
</organism>
<dbReference type="InterPro" id="IPR013785">
    <property type="entry name" value="Aldolase_TIM"/>
</dbReference>
<protein>
    <submittedName>
        <fullName evidence="2">Alpha-galactosidase</fullName>
        <ecNumber evidence="2">3.2.1.22</ecNumber>
    </submittedName>
</protein>
<keyword evidence="2" id="KW-0326">Glycosidase</keyword>
<reference evidence="2" key="2">
    <citation type="submission" date="2021-04" db="EMBL/GenBank/DDBJ databases">
        <authorList>
            <person name="Gilroy R."/>
        </authorList>
    </citation>
    <scope>NUCLEOTIDE SEQUENCE</scope>
    <source>
        <strain evidence="2">CHK195-9823</strain>
    </source>
</reference>
<dbReference type="EMBL" id="DXIQ01000063">
    <property type="protein sequence ID" value="HIV39267.1"/>
    <property type="molecule type" value="Genomic_DNA"/>
</dbReference>
<sequence>MRENVRCEIYCQKGKSFYPEITLNTEGWEEEGLYVEIAEHMTKDCCLGEICLRIKNTSNMENFNLRAGRPVKIYLPMEQPEKMTAMYMFNPWWTRPAFIESFQEIPDRTQVLFMKYPDHYACMVPMVGKKFKTCISGGTKDGLCLDMTAGLGGISSLEEPLYLISKASSLYEAIHKAFVWIADYKGIRIREERRIPEMFRYLGWCSWDAFYREVSEKGIRRKAEELSEKHVPVKWMMIDDGWMTMDDKEELLADFAPDRKKFPEGFRKMTEELKENNGIRWMGVWHALGGFWGGLVPESPLARREAPYLYQTVSGKLVPSPVTGEKFYRDWYELLNRQGISFVKVDGQSSATWYFENDLPLAQAVRGMNEALESGASRMDGGVINCMGMAMENILARPATAVSRNSDDFVPDKEGGFAEHLLQNAYNALYHNELYCCDWDMFWTMHKDAVKHSLLRAVSGGPLYVSDKPGATDPEILKPLTYQNGKILMMDRSAKPAQDCIFSDPMKKGVLKLHNIASYGDKKAGGMAVFNLTDRMQPFSFCPGDIPDLEVAHTYRVYDYFSKKAFSLDRNEKYEGTMEPGGFGWYVILPEGENGACLGLLDKYAGFTAMENIYESSNRVTVILGESGRVGWISEKKPQKILVNGQEFKGKTEEREKVFTVELPEKPSKLILTLTFD</sequence>
<dbReference type="InterPro" id="IPR017853">
    <property type="entry name" value="GH"/>
</dbReference>
<proteinExistence type="predicted"/>
<accession>A0A9D1PFA4</accession>
<dbReference type="PANTHER" id="PTHR31268">
    <property type="match status" value="1"/>
</dbReference>
<dbReference type="EC" id="3.2.1.22" evidence="2"/>
<evidence type="ECO:0000313" key="2">
    <source>
        <dbReference type="EMBL" id="HIV39267.1"/>
    </source>
</evidence>
<dbReference type="AlphaFoldDB" id="A0A9D1PFA4"/>
<evidence type="ECO:0000313" key="3">
    <source>
        <dbReference type="Proteomes" id="UP000886814"/>
    </source>
</evidence>
<dbReference type="GO" id="GO:0004557">
    <property type="term" value="F:alpha-galactosidase activity"/>
    <property type="evidence" value="ECO:0007669"/>
    <property type="project" value="UniProtKB-EC"/>
</dbReference>
<name>A0A9D1PFA4_9FIRM</name>